<dbReference type="PANTHER" id="PTHR33744:SF1">
    <property type="entry name" value="DNA-BINDING TRANSCRIPTIONAL ACTIVATOR ADER"/>
    <property type="match status" value="1"/>
</dbReference>
<proteinExistence type="predicted"/>
<dbReference type="InterPro" id="IPR042070">
    <property type="entry name" value="PucR_C-HTH_sf"/>
</dbReference>
<dbReference type="PANTHER" id="PTHR33744">
    <property type="entry name" value="CARBOHYDRATE DIACID REGULATOR"/>
    <property type="match status" value="1"/>
</dbReference>
<evidence type="ECO:0000313" key="1">
    <source>
        <dbReference type="EMBL" id="NKX49757.1"/>
    </source>
</evidence>
<name>A0ABX1JPL5_9MICC</name>
<reference evidence="1 2" key="1">
    <citation type="submission" date="2020-04" db="EMBL/GenBank/DDBJ databases">
        <authorList>
            <person name="Liu S."/>
        </authorList>
    </citation>
    <scope>NUCLEOTIDE SEQUENCE [LARGE SCALE GENOMIC DNA]</scope>
    <source>
        <strain evidence="1 2">CGMCC 1.15091</strain>
    </source>
</reference>
<keyword evidence="2" id="KW-1185">Reference proteome</keyword>
<comment type="caution">
    <text evidence="1">The sequence shown here is derived from an EMBL/GenBank/DDBJ whole genome shotgun (WGS) entry which is preliminary data.</text>
</comment>
<protein>
    <submittedName>
        <fullName evidence="1">PucR family transcriptional regulator</fullName>
    </submittedName>
</protein>
<organism evidence="1 2">
    <name type="scientific">Arthrobacter deserti</name>
    <dbReference type="NCBI Taxonomy" id="1742687"/>
    <lineage>
        <taxon>Bacteria</taxon>
        <taxon>Bacillati</taxon>
        <taxon>Actinomycetota</taxon>
        <taxon>Actinomycetes</taxon>
        <taxon>Micrococcales</taxon>
        <taxon>Micrococcaceae</taxon>
        <taxon>Arthrobacter</taxon>
    </lineage>
</organism>
<accession>A0ABX1JPL5</accession>
<dbReference type="Proteomes" id="UP000523795">
    <property type="component" value="Unassembled WGS sequence"/>
</dbReference>
<gene>
    <name evidence="1" type="ORF">HER39_04040</name>
</gene>
<sequence length="353" mass="37716">MKDPGVEEAVEAIAGALGHGVSVEDLDGVLLGYSSHQSTADQVRVNFLLSKKVPADVSAWQLSHGIATAVRPVVVPANEQLGMLGRVCVPLLVRGFRVGYLWVIHEAGESPDTILGALPGVRGQLDRLAELLLDTNTPESAARRRRETQFLAACAGDPDAVDAVSGWPEVHGRAPWVVGTIMEQVEDPDTALAEPADPEADVLLQRISALQATVGIRPALFSAGAQLHAVILFRDLPGHAEHEVVLKRYGIEVSRRGGHSERPDMLGLSEPFTDLRRLPQAYAQSKSAVQAAAVGPGVGRLVDYPNTGVYQFLAASPRPAAAESVYFGDLQEQDRNGELLPVLELLYDTDGSV</sequence>
<dbReference type="InterPro" id="IPR051448">
    <property type="entry name" value="CdaR-like_regulators"/>
</dbReference>
<feature type="non-terminal residue" evidence="1">
    <location>
        <position position="353"/>
    </location>
</feature>
<dbReference type="EMBL" id="JAAZSR010000036">
    <property type="protein sequence ID" value="NKX49757.1"/>
    <property type="molecule type" value="Genomic_DNA"/>
</dbReference>
<evidence type="ECO:0000313" key="2">
    <source>
        <dbReference type="Proteomes" id="UP000523795"/>
    </source>
</evidence>
<dbReference type="Gene3D" id="1.10.10.2840">
    <property type="entry name" value="PucR C-terminal helix-turn-helix domain"/>
    <property type="match status" value="1"/>
</dbReference>